<dbReference type="InterPro" id="IPR036388">
    <property type="entry name" value="WH-like_DNA-bd_sf"/>
</dbReference>
<sequence>MDTTDQPPLLERLFAESAGDLARYFTRRHGVSAIVQDLVQETFLQMARGLKEGRQLKCARGYLFGIARHLSQAAWERKSREVVVPFDTVAAVADARTPVTVKDDRVDAARETIAALAPLQREVLELRFSQGLSYAEIAEALGIPVGTVRSRLHNAVAAVRERLETNP</sequence>
<evidence type="ECO:0000256" key="5">
    <source>
        <dbReference type="ARBA" id="ARBA00023163"/>
    </source>
</evidence>
<dbReference type="InterPro" id="IPR039425">
    <property type="entry name" value="RNA_pol_sigma-70-like"/>
</dbReference>
<dbReference type="InterPro" id="IPR014284">
    <property type="entry name" value="RNA_pol_sigma-70_dom"/>
</dbReference>
<evidence type="ECO:0000313" key="9">
    <source>
        <dbReference type="Proteomes" id="UP000253426"/>
    </source>
</evidence>
<dbReference type="Proteomes" id="UP000253426">
    <property type="component" value="Unassembled WGS sequence"/>
</dbReference>
<feature type="domain" description="RNA polymerase sigma-70 region 2" evidence="6">
    <location>
        <begin position="15"/>
        <end position="80"/>
    </location>
</feature>
<dbReference type="Pfam" id="PF04542">
    <property type="entry name" value="Sigma70_r2"/>
    <property type="match status" value="1"/>
</dbReference>
<evidence type="ECO:0000256" key="2">
    <source>
        <dbReference type="ARBA" id="ARBA00023015"/>
    </source>
</evidence>
<dbReference type="InterPro" id="IPR013324">
    <property type="entry name" value="RNA_pol_sigma_r3/r4-like"/>
</dbReference>
<evidence type="ECO:0000259" key="6">
    <source>
        <dbReference type="Pfam" id="PF04542"/>
    </source>
</evidence>
<accession>A0A366HQP1</accession>
<keyword evidence="5" id="KW-0804">Transcription</keyword>
<dbReference type="NCBIfam" id="TIGR02937">
    <property type="entry name" value="sigma70-ECF"/>
    <property type="match status" value="1"/>
</dbReference>
<feature type="domain" description="RNA polymerase sigma factor 70 region 4 type 2" evidence="7">
    <location>
        <begin position="109"/>
        <end position="158"/>
    </location>
</feature>
<dbReference type="InterPro" id="IPR007627">
    <property type="entry name" value="RNA_pol_sigma70_r2"/>
</dbReference>
<evidence type="ECO:0000259" key="7">
    <source>
        <dbReference type="Pfam" id="PF08281"/>
    </source>
</evidence>
<dbReference type="SUPFAM" id="SSF88659">
    <property type="entry name" value="Sigma3 and sigma4 domains of RNA polymerase sigma factors"/>
    <property type="match status" value="1"/>
</dbReference>
<name>A0A366HQP1_9BACT</name>
<proteinExistence type="inferred from homology"/>
<evidence type="ECO:0000256" key="1">
    <source>
        <dbReference type="ARBA" id="ARBA00010641"/>
    </source>
</evidence>
<organism evidence="8 9">
    <name type="scientific">Roseimicrobium gellanilyticum</name>
    <dbReference type="NCBI Taxonomy" id="748857"/>
    <lineage>
        <taxon>Bacteria</taxon>
        <taxon>Pseudomonadati</taxon>
        <taxon>Verrucomicrobiota</taxon>
        <taxon>Verrucomicrobiia</taxon>
        <taxon>Verrucomicrobiales</taxon>
        <taxon>Verrucomicrobiaceae</taxon>
        <taxon>Roseimicrobium</taxon>
    </lineage>
</organism>
<evidence type="ECO:0000313" key="8">
    <source>
        <dbReference type="EMBL" id="RBP45243.1"/>
    </source>
</evidence>
<gene>
    <name evidence="8" type="ORF">DES53_103241</name>
</gene>
<dbReference type="GO" id="GO:0003677">
    <property type="term" value="F:DNA binding"/>
    <property type="evidence" value="ECO:0007669"/>
    <property type="project" value="UniProtKB-KW"/>
</dbReference>
<dbReference type="InterPro" id="IPR013325">
    <property type="entry name" value="RNA_pol_sigma_r2"/>
</dbReference>
<comment type="caution">
    <text evidence="8">The sequence shown here is derived from an EMBL/GenBank/DDBJ whole genome shotgun (WGS) entry which is preliminary data.</text>
</comment>
<dbReference type="GO" id="GO:0016987">
    <property type="term" value="F:sigma factor activity"/>
    <property type="evidence" value="ECO:0007669"/>
    <property type="project" value="UniProtKB-KW"/>
</dbReference>
<keyword evidence="3" id="KW-0731">Sigma factor</keyword>
<dbReference type="Pfam" id="PF08281">
    <property type="entry name" value="Sigma70_r4_2"/>
    <property type="match status" value="1"/>
</dbReference>
<comment type="similarity">
    <text evidence="1">Belongs to the sigma-70 factor family. ECF subfamily.</text>
</comment>
<dbReference type="RefSeq" id="WP_170157028.1">
    <property type="nucleotide sequence ID" value="NZ_QNRR01000003.1"/>
</dbReference>
<dbReference type="GO" id="GO:0006352">
    <property type="term" value="P:DNA-templated transcription initiation"/>
    <property type="evidence" value="ECO:0007669"/>
    <property type="project" value="InterPro"/>
</dbReference>
<evidence type="ECO:0000256" key="3">
    <source>
        <dbReference type="ARBA" id="ARBA00023082"/>
    </source>
</evidence>
<keyword evidence="9" id="KW-1185">Reference proteome</keyword>
<dbReference type="InterPro" id="IPR013249">
    <property type="entry name" value="RNA_pol_sigma70_r4_t2"/>
</dbReference>
<dbReference type="Gene3D" id="1.10.1740.10">
    <property type="match status" value="1"/>
</dbReference>
<protein>
    <submittedName>
        <fullName evidence="8">RNA polymerase sigma-70 factor (ECF subfamily)</fullName>
    </submittedName>
</protein>
<dbReference type="Gene3D" id="1.10.10.10">
    <property type="entry name" value="Winged helix-like DNA-binding domain superfamily/Winged helix DNA-binding domain"/>
    <property type="match status" value="1"/>
</dbReference>
<reference evidence="8 9" key="1">
    <citation type="submission" date="2018-06" db="EMBL/GenBank/DDBJ databases">
        <title>Genomic Encyclopedia of Type Strains, Phase IV (KMG-IV): sequencing the most valuable type-strain genomes for metagenomic binning, comparative biology and taxonomic classification.</title>
        <authorList>
            <person name="Goeker M."/>
        </authorList>
    </citation>
    <scope>NUCLEOTIDE SEQUENCE [LARGE SCALE GENOMIC DNA]</scope>
    <source>
        <strain evidence="8 9">DSM 25532</strain>
    </source>
</reference>
<keyword evidence="4" id="KW-0238">DNA-binding</keyword>
<dbReference type="PANTHER" id="PTHR43133">
    <property type="entry name" value="RNA POLYMERASE ECF-TYPE SIGMA FACTO"/>
    <property type="match status" value="1"/>
</dbReference>
<dbReference type="CDD" id="cd06171">
    <property type="entry name" value="Sigma70_r4"/>
    <property type="match status" value="1"/>
</dbReference>
<dbReference type="AlphaFoldDB" id="A0A366HQP1"/>
<dbReference type="EMBL" id="QNRR01000003">
    <property type="protein sequence ID" value="RBP45243.1"/>
    <property type="molecule type" value="Genomic_DNA"/>
</dbReference>
<evidence type="ECO:0000256" key="4">
    <source>
        <dbReference type="ARBA" id="ARBA00023125"/>
    </source>
</evidence>
<keyword evidence="2" id="KW-0805">Transcription regulation</keyword>
<dbReference type="PANTHER" id="PTHR43133:SF52">
    <property type="entry name" value="ECF RNA POLYMERASE SIGMA FACTOR SIGL"/>
    <property type="match status" value="1"/>
</dbReference>
<dbReference type="SUPFAM" id="SSF88946">
    <property type="entry name" value="Sigma2 domain of RNA polymerase sigma factors"/>
    <property type="match status" value="1"/>
</dbReference>